<evidence type="ECO:0000256" key="1">
    <source>
        <dbReference type="SAM" id="MobiDB-lite"/>
    </source>
</evidence>
<feature type="compositionally biased region" description="Polar residues" evidence="1">
    <location>
        <begin position="475"/>
        <end position="485"/>
    </location>
</feature>
<reference evidence="2" key="1">
    <citation type="submission" date="2023-03" db="EMBL/GenBank/DDBJ databases">
        <title>Massive genome expansion in bonnet fungi (Mycena s.s.) driven by repeated elements and novel gene families across ecological guilds.</title>
        <authorList>
            <consortium name="Lawrence Berkeley National Laboratory"/>
            <person name="Harder C.B."/>
            <person name="Miyauchi S."/>
            <person name="Viragh M."/>
            <person name="Kuo A."/>
            <person name="Thoen E."/>
            <person name="Andreopoulos B."/>
            <person name="Lu D."/>
            <person name="Skrede I."/>
            <person name="Drula E."/>
            <person name="Henrissat B."/>
            <person name="Morin E."/>
            <person name="Kohler A."/>
            <person name="Barry K."/>
            <person name="LaButti K."/>
            <person name="Morin E."/>
            <person name="Salamov A."/>
            <person name="Lipzen A."/>
            <person name="Mereny Z."/>
            <person name="Hegedus B."/>
            <person name="Baldrian P."/>
            <person name="Stursova M."/>
            <person name="Weitz H."/>
            <person name="Taylor A."/>
            <person name="Grigoriev I.V."/>
            <person name="Nagy L.G."/>
            <person name="Martin F."/>
            <person name="Kauserud H."/>
        </authorList>
    </citation>
    <scope>NUCLEOTIDE SEQUENCE</scope>
    <source>
        <strain evidence="2">CBHHK188m</strain>
    </source>
</reference>
<name>A0AAD7MF29_9AGAR</name>
<dbReference type="Proteomes" id="UP001215280">
    <property type="component" value="Unassembled WGS sequence"/>
</dbReference>
<evidence type="ECO:0000313" key="3">
    <source>
        <dbReference type="Proteomes" id="UP001215280"/>
    </source>
</evidence>
<accession>A0AAD7MF29</accession>
<comment type="caution">
    <text evidence="2">The sequence shown here is derived from an EMBL/GenBank/DDBJ whole genome shotgun (WGS) entry which is preliminary data.</text>
</comment>
<organism evidence="2 3">
    <name type="scientific">Mycena maculata</name>
    <dbReference type="NCBI Taxonomy" id="230809"/>
    <lineage>
        <taxon>Eukaryota</taxon>
        <taxon>Fungi</taxon>
        <taxon>Dikarya</taxon>
        <taxon>Basidiomycota</taxon>
        <taxon>Agaricomycotina</taxon>
        <taxon>Agaricomycetes</taxon>
        <taxon>Agaricomycetidae</taxon>
        <taxon>Agaricales</taxon>
        <taxon>Marasmiineae</taxon>
        <taxon>Mycenaceae</taxon>
        <taxon>Mycena</taxon>
    </lineage>
</organism>
<feature type="region of interest" description="Disordered" evidence="1">
    <location>
        <begin position="475"/>
        <end position="497"/>
    </location>
</feature>
<keyword evidence="3" id="KW-1185">Reference proteome</keyword>
<dbReference type="EMBL" id="JARJLG010000392">
    <property type="protein sequence ID" value="KAJ7713508.1"/>
    <property type="molecule type" value="Genomic_DNA"/>
</dbReference>
<gene>
    <name evidence="2" type="ORF">DFH07DRAFT_974711</name>
</gene>
<protein>
    <submittedName>
        <fullName evidence="2">Uncharacterized protein</fullName>
    </submittedName>
</protein>
<proteinExistence type="predicted"/>
<evidence type="ECO:0000313" key="2">
    <source>
        <dbReference type="EMBL" id="KAJ7713508.1"/>
    </source>
</evidence>
<sequence length="497" mass="55611">MAPTEYAKKLFKVTQETVTAAGGITAWEQLPDAERQARHKAAFTEFVRAVGQEAFDKLSPEEKQNVDLFIWGSCCMHKHLNVFKGAVLSMQQWWAENGLPGPLKMYNRDNAAAVTLGEGTAAATRAEDRTIGGAIKVAGLAGAIFRHKDRKRGQQDTLRYFWDHETGLNLCFPDTSNTRFQLHAGACEIIVVDMELLLQFLIYVRKNKASRALNHMELNVQRGLSCWSTRHEFVVIALLNQNVDVPYMLEVRGPLRAQDNLLKLGPLHQNVQEHLKKIAANPKLVTGSDTTPETASLNGRMWEKPEVVYAALARISEWKLEHVDALVVRYCKGALDTWPCFSAEWAEDGPISKLSPEDIERAWLEVTNDGNESELGITRGSSHSAPHMSLAYHNALRMYKANKTSAYLPTLSAEDRQAIRAQVRLDDGSGANREQKHAQIKYMKEVVDNNKRRDNERKERVEKTKQVLANTTAIASPHTGGTMQSAGPADTWQMAGR</sequence>
<dbReference type="AlphaFoldDB" id="A0AAD7MF29"/>